<dbReference type="RefSeq" id="WP_172357533.1">
    <property type="nucleotide sequence ID" value="NZ_BLLH01000011.1"/>
</dbReference>
<gene>
    <name evidence="1" type="ORF">Hs20B_16490</name>
</gene>
<sequence length="107" mass="12782">MKFKLNYQKIDKLRNYKYNKKKQINHYINVQENLYNKKYLVIDQMDNLHKTKDAHATITVIECLSLLKVVSECTKRIDYIEHLLEILEKILPQSLFSTKISKTPVLL</sequence>
<evidence type="ECO:0000313" key="2">
    <source>
        <dbReference type="Proteomes" id="UP000475928"/>
    </source>
</evidence>
<dbReference type="AlphaFoldDB" id="A0A6A0B9X0"/>
<protein>
    <submittedName>
        <fullName evidence="1">Uncharacterized protein</fullName>
    </submittedName>
</protein>
<reference evidence="1 2" key="1">
    <citation type="submission" date="2020-02" db="EMBL/GenBank/DDBJ databases">
        <title>Draft genome sequence of Lactococcus sp. Hs20B0-1.</title>
        <authorList>
            <person name="Noda S."/>
            <person name="Yuki M."/>
            <person name="Ohkuma M."/>
        </authorList>
    </citation>
    <scope>NUCLEOTIDE SEQUENCE [LARGE SCALE GENOMIC DNA]</scope>
    <source>
        <strain evidence="1 2">Hs20B0-1</strain>
    </source>
</reference>
<keyword evidence="2" id="KW-1185">Reference proteome</keyword>
<evidence type="ECO:0000313" key="1">
    <source>
        <dbReference type="EMBL" id="GFH41251.1"/>
    </source>
</evidence>
<comment type="caution">
    <text evidence="1">The sequence shown here is derived from an EMBL/GenBank/DDBJ whole genome shotgun (WGS) entry which is preliminary data.</text>
</comment>
<proteinExistence type="predicted"/>
<dbReference type="EMBL" id="BLLH01000011">
    <property type="protein sequence ID" value="GFH41251.1"/>
    <property type="molecule type" value="Genomic_DNA"/>
</dbReference>
<name>A0A6A0B9X0_9LACT</name>
<organism evidence="1 2">
    <name type="scientific">Pseudolactococcus insecticola</name>
    <dbReference type="NCBI Taxonomy" id="2709158"/>
    <lineage>
        <taxon>Bacteria</taxon>
        <taxon>Bacillati</taxon>
        <taxon>Bacillota</taxon>
        <taxon>Bacilli</taxon>
        <taxon>Lactobacillales</taxon>
        <taxon>Streptococcaceae</taxon>
        <taxon>Pseudolactococcus</taxon>
    </lineage>
</organism>
<dbReference type="Proteomes" id="UP000475928">
    <property type="component" value="Unassembled WGS sequence"/>
</dbReference>
<accession>A0A6A0B9X0</accession>